<dbReference type="Gene3D" id="1.20.1180.10">
    <property type="entry name" value="Udp N-acetylglucosamine O-acyltransferase, C-terminal domain"/>
    <property type="match status" value="1"/>
</dbReference>
<evidence type="ECO:0000256" key="4">
    <source>
        <dbReference type="ARBA" id="ARBA00023098"/>
    </source>
</evidence>
<dbReference type="NCBIfam" id="NF003657">
    <property type="entry name" value="PRK05289.1"/>
    <property type="match status" value="1"/>
</dbReference>
<dbReference type="OrthoDB" id="9807278at2"/>
<keyword evidence="5 7" id="KW-0012">Acyltransferase</keyword>
<sequence>MISPLAQVHPNAKIGSNVTIEAFSVVYEDVEIGDGTHIMPHVTVFDGARIGKDCVIFPGAVISAVPQDLKFVGENTTAEIGDRTTIRECVTIHRGTKDKWTTKVGSDCLLMAYVHVAHDCLVGNHVILANAVQLAGHVLIDDYARIGGHCGVHQFIHIGAHTYVGAQLLIRKDIPPYVKAARDPLSFVGVNSVGLGRAGYSKEAIDEISAIYHVLFVEKHPVSRSIELIKSNFPDTEIRKGILSFIENSKAGIIKRYAKGGDED</sequence>
<dbReference type="InterPro" id="IPR001451">
    <property type="entry name" value="Hexapep"/>
</dbReference>
<name>A0A4V2NWP7_9BACT</name>
<evidence type="ECO:0000256" key="2">
    <source>
        <dbReference type="ARBA" id="ARBA00022556"/>
    </source>
</evidence>
<evidence type="ECO:0000256" key="3">
    <source>
        <dbReference type="ARBA" id="ARBA00022679"/>
    </source>
</evidence>
<evidence type="ECO:0000256" key="1">
    <source>
        <dbReference type="ARBA" id="ARBA00022516"/>
    </source>
</evidence>
<keyword evidence="2" id="KW-0441">Lipid A biosynthesis</keyword>
<dbReference type="AlphaFoldDB" id="A0A4V2NWP7"/>
<keyword evidence="1" id="KW-0444">Lipid biosynthesis</keyword>
<keyword evidence="8" id="KW-1185">Reference proteome</keyword>
<dbReference type="InterPro" id="IPR010137">
    <property type="entry name" value="Lipid_A_LpxA"/>
</dbReference>
<feature type="domain" description="UDP N-acetylglucosamine O-acyltransferase C-terminal" evidence="6">
    <location>
        <begin position="173"/>
        <end position="254"/>
    </location>
</feature>
<evidence type="ECO:0000313" key="7">
    <source>
        <dbReference type="EMBL" id="TCJ18232.1"/>
    </source>
</evidence>
<dbReference type="PANTHER" id="PTHR43480:SF1">
    <property type="entry name" value="ACYL-[ACYL-CARRIER-PROTEIN]--UDP-N-ACETYLGLUCOSAMINE O-ACYLTRANSFERASE, MITOCHONDRIAL-RELATED"/>
    <property type="match status" value="1"/>
</dbReference>
<dbReference type="PIRSF" id="PIRSF000456">
    <property type="entry name" value="UDP-GlcNAc_acltr"/>
    <property type="match status" value="1"/>
</dbReference>
<evidence type="ECO:0000259" key="6">
    <source>
        <dbReference type="Pfam" id="PF13720"/>
    </source>
</evidence>
<dbReference type="GO" id="GO:0008780">
    <property type="term" value="F:acyl-[acyl-carrier-protein]-UDP-N-acetylglucosamine O-acyltransferase activity"/>
    <property type="evidence" value="ECO:0007669"/>
    <property type="project" value="UniProtKB-EC"/>
</dbReference>
<dbReference type="RefSeq" id="WP_131447144.1">
    <property type="nucleotide sequence ID" value="NZ_SJZI01000006.1"/>
</dbReference>
<evidence type="ECO:0000313" key="8">
    <source>
        <dbReference type="Proteomes" id="UP000295334"/>
    </source>
</evidence>
<dbReference type="PANTHER" id="PTHR43480">
    <property type="entry name" value="ACYL-[ACYL-CARRIER-PROTEIN]--UDP-N-ACETYLGLUCOSAMINE O-ACYLTRANSFERASE"/>
    <property type="match status" value="1"/>
</dbReference>
<dbReference type="GO" id="GO:0009245">
    <property type="term" value="P:lipid A biosynthetic process"/>
    <property type="evidence" value="ECO:0007669"/>
    <property type="project" value="UniProtKB-KW"/>
</dbReference>
<gene>
    <name evidence="7" type="ORF">EPD60_04125</name>
</gene>
<accession>A0A4V2NWP7</accession>
<dbReference type="Pfam" id="PF13720">
    <property type="entry name" value="Acetyltransf_11"/>
    <property type="match status" value="1"/>
</dbReference>
<dbReference type="EMBL" id="SJZI01000006">
    <property type="protein sequence ID" value="TCJ18232.1"/>
    <property type="molecule type" value="Genomic_DNA"/>
</dbReference>
<keyword evidence="4" id="KW-0443">Lipid metabolism</keyword>
<protein>
    <submittedName>
        <fullName evidence="7">Acyl-ACP--UDP-N-acetylglucosamine O-acyltransferase</fullName>
        <ecNumber evidence="7">2.3.1.129</ecNumber>
    </submittedName>
</protein>
<dbReference type="InterPro" id="IPR037157">
    <property type="entry name" value="Acetyltransf_C_sf"/>
</dbReference>
<dbReference type="CDD" id="cd03351">
    <property type="entry name" value="LbH_UDP-GlcNAc_AT"/>
    <property type="match status" value="1"/>
</dbReference>
<organism evidence="7 8">
    <name type="scientific">Flaviaesturariibacter flavus</name>
    <dbReference type="NCBI Taxonomy" id="2502780"/>
    <lineage>
        <taxon>Bacteria</taxon>
        <taxon>Pseudomonadati</taxon>
        <taxon>Bacteroidota</taxon>
        <taxon>Chitinophagia</taxon>
        <taxon>Chitinophagales</taxon>
        <taxon>Chitinophagaceae</taxon>
        <taxon>Flaviaestuariibacter</taxon>
    </lineage>
</organism>
<dbReference type="Gene3D" id="2.160.10.10">
    <property type="entry name" value="Hexapeptide repeat proteins"/>
    <property type="match status" value="1"/>
</dbReference>
<reference evidence="7 8" key="1">
    <citation type="submission" date="2019-03" db="EMBL/GenBank/DDBJ databases">
        <authorList>
            <person name="Kim M.K.M."/>
        </authorList>
    </citation>
    <scope>NUCLEOTIDE SEQUENCE [LARGE SCALE GENOMIC DNA]</scope>
    <source>
        <strain evidence="7 8">17J68-12</strain>
    </source>
</reference>
<comment type="caution">
    <text evidence="7">The sequence shown here is derived from an EMBL/GenBank/DDBJ whole genome shotgun (WGS) entry which is preliminary data.</text>
</comment>
<keyword evidence="3 7" id="KW-0808">Transferase</keyword>
<dbReference type="InterPro" id="IPR011004">
    <property type="entry name" value="Trimer_LpxA-like_sf"/>
</dbReference>
<dbReference type="SUPFAM" id="SSF51161">
    <property type="entry name" value="Trimeric LpxA-like enzymes"/>
    <property type="match status" value="1"/>
</dbReference>
<dbReference type="InterPro" id="IPR029098">
    <property type="entry name" value="Acetyltransf_C"/>
</dbReference>
<proteinExistence type="predicted"/>
<dbReference type="Pfam" id="PF00132">
    <property type="entry name" value="Hexapep"/>
    <property type="match status" value="2"/>
</dbReference>
<evidence type="ECO:0000256" key="5">
    <source>
        <dbReference type="ARBA" id="ARBA00023315"/>
    </source>
</evidence>
<dbReference type="NCBIfam" id="TIGR01852">
    <property type="entry name" value="lipid_A_lpxA"/>
    <property type="match status" value="1"/>
</dbReference>
<dbReference type="Proteomes" id="UP000295334">
    <property type="component" value="Unassembled WGS sequence"/>
</dbReference>
<dbReference type="EC" id="2.3.1.129" evidence="7"/>
<dbReference type="GO" id="GO:0016020">
    <property type="term" value="C:membrane"/>
    <property type="evidence" value="ECO:0007669"/>
    <property type="project" value="GOC"/>
</dbReference>